<dbReference type="PANTHER" id="PTHR43240">
    <property type="entry name" value="1,4-DIHYDROXY-2-NAPHTHOYL-COA THIOESTERASE 1"/>
    <property type="match status" value="1"/>
</dbReference>
<accession>A0A4Q7U1B8</accession>
<evidence type="ECO:0000256" key="1">
    <source>
        <dbReference type="ARBA" id="ARBA00008324"/>
    </source>
</evidence>
<evidence type="ECO:0000313" key="5">
    <source>
        <dbReference type="Proteomes" id="UP000291832"/>
    </source>
</evidence>
<dbReference type="GO" id="GO:0061522">
    <property type="term" value="F:1,4-dihydroxy-2-naphthoyl-CoA thioesterase activity"/>
    <property type="evidence" value="ECO:0007669"/>
    <property type="project" value="TreeGrafter"/>
</dbReference>
<dbReference type="GO" id="GO:0005829">
    <property type="term" value="C:cytosol"/>
    <property type="evidence" value="ECO:0007669"/>
    <property type="project" value="TreeGrafter"/>
</dbReference>
<gene>
    <name evidence="4" type="ORF">EV139_1581</name>
</gene>
<dbReference type="InterPro" id="IPR003736">
    <property type="entry name" value="PAAI_dom"/>
</dbReference>
<evidence type="ECO:0000256" key="2">
    <source>
        <dbReference type="ARBA" id="ARBA00022801"/>
    </source>
</evidence>
<dbReference type="InterPro" id="IPR029069">
    <property type="entry name" value="HotDog_dom_sf"/>
</dbReference>
<dbReference type="EMBL" id="SHKI01000004">
    <property type="protein sequence ID" value="RZT66152.1"/>
    <property type="molecule type" value="Genomic_DNA"/>
</dbReference>
<dbReference type="Pfam" id="PF03061">
    <property type="entry name" value="4HBT"/>
    <property type="match status" value="1"/>
</dbReference>
<reference evidence="4 5" key="1">
    <citation type="journal article" date="2015" name="Stand. Genomic Sci.">
        <title>Genomic Encyclopedia of Bacterial and Archaeal Type Strains, Phase III: the genomes of soil and plant-associated and newly described type strains.</title>
        <authorList>
            <person name="Whitman W.B."/>
            <person name="Woyke T."/>
            <person name="Klenk H.P."/>
            <person name="Zhou Y."/>
            <person name="Lilburn T.G."/>
            <person name="Beck B.J."/>
            <person name="De Vos P."/>
            <person name="Vandamme P."/>
            <person name="Eisen J.A."/>
            <person name="Garrity G."/>
            <person name="Hugenholtz P."/>
            <person name="Kyrpides N.C."/>
        </authorList>
    </citation>
    <scope>NUCLEOTIDE SEQUENCE [LARGE SCALE GENOMIC DNA]</scope>
    <source>
        <strain evidence="4 5">RF6</strain>
    </source>
</reference>
<sequence>MTPATGPVQTILGELDERLGIEFVHVSAERAVATMPVAGNRQITGSLHGGAYCTLAETLAALAACEHAGDGRTAVSLDISATHTGRAAAGRVTANCTAIRLGKSVAVYAIEIDDDEGRRVSTARVTTVLRDA</sequence>
<dbReference type="PANTHER" id="PTHR43240:SF5">
    <property type="entry name" value="1,4-DIHYDROXY-2-NAPHTHOYL-COA THIOESTERASE 1"/>
    <property type="match status" value="1"/>
</dbReference>
<dbReference type="SUPFAM" id="SSF54637">
    <property type="entry name" value="Thioesterase/thiol ester dehydrase-isomerase"/>
    <property type="match status" value="1"/>
</dbReference>
<keyword evidence="2" id="KW-0378">Hydrolase</keyword>
<dbReference type="RefSeq" id="WP_237464465.1">
    <property type="nucleotide sequence ID" value="NZ_QYAG01000001.1"/>
</dbReference>
<dbReference type="InterPro" id="IPR006683">
    <property type="entry name" value="Thioestr_dom"/>
</dbReference>
<comment type="caution">
    <text evidence="4">The sequence shown here is derived from an EMBL/GenBank/DDBJ whole genome shotgun (WGS) entry which is preliminary data.</text>
</comment>
<proteinExistence type="inferred from homology"/>
<protein>
    <submittedName>
        <fullName evidence="4">Uncharacterized protein (TIGR00369 family)</fullName>
    </submittedName>
</protein>
<comment type="similarity">
    <text evidence="1">Belongs to the thioesterase PaaI family.</text>
</comment>
<evidence type="ECO:0000259" key="3">
    <source>
        <dbReference type="Pfam" id="PF03061"/>
    </source>
</evidence>
<name>A0A4Q7U1B8_9MICO</name>
<dbReference type="Proteomes" id="UP000291832">
    <property type="component" value="Unassembled WGS sequence"/>
</dbReference>
<keyword evidence="5" id="KW-1185">Reference proteome</keyword>
<organism evidence="4 5">
    <name type="scientific">Leucobacter luti</name>
    <dbReference type="NCBI Taxonomy" id="340320"/>
    <lineage>
        <taxon>Bacteria</taxon>
        <taxon>Bacillati</taxon>
        <taxon>Actinomycetota</taxon>
        <taxon>Actinomycetes</taxon>
        <taxon>Micrococcales</taxon>
        <taxon>Microbacteriaceae</taxon>
        <taxon>Leucobacter</taxon>
    </lineage>
</organism>
<evidence type="ECO:0000313" key="4">
    <source>
        <dbReference type="EMBL" id="RZT66152.1"/>
    </source>
</evidence>
<dbReference type="Gene3D" id="3.10.129.10">
    <property type="entry name" value="Hotdog Thioesterase"/>
    <property type="match status" value="1"/>
</dbReference>
<feature type="domain" description="Thioesterase" evidence="3">
    <location>
        <begin position="45"/>
        <end position="120"/>
    </location>
</feature>
<dbReference type="CDD" id="cd03443">
    <property type="entry name" value="PaaI_thioesterase"/>
    <property type="match status" value="1"/>
</dbReference>
<dbReference type="NCBIfam" id="TIGR00369">
    <property type="entry name" value="unchar_dom_1"/>
    <property type="match status" value="1"/>
</dbReference>
<dbReference type="AlphaFoldDB" id="A0A4Q7U1B8"/>